<protein>
    <submittedName>
        <fullName evidence="1">Uncharacterized protein</fullName>
    </submittedName>
</protein>
<dbReference type="EMBL" id="QRUP01000003">
    <property type="protein sequence ID" value="RGR75809.1"/>
    <property type="molecule type" value="Genomic_DNA"/>
</dbReference>
<keyword evidence="2" id="KW-1185">Reference proteome</keyword>
<proteinExistence type="predicted"/>
<dbReference type="Proteomes" id="UP000284178">
    <property type="component" value="Unassembled WGS sequence"/>
</dbReference>
<accession>A0A412G4V5</accession>
<name>A0A412G4V5_9FIRM</name>
<dbReference type="GeneID" id="83014470"/>
<sequence>MGVGTLEKAIPVRHYLLFEKWWTDKCRLLLVEFAALFLSSSIIFKMQSRQVVRSWATARMSLIVKEDKSSMKNFIESPSFPELRKQARKTNESKEMIHPGRAAALSKTLHL</sequence>
<gene>
    <name evidence="1" type="ORF">DWY25_03490</name>
</gene>
<dbReference type="RefSeq" id="WP_117893727.1">
    <property type="nucleotide sequence ID" value="NZ_CABJCV010000003.1"/>
</dbReference>
<organism evidence="1 2">
    <name type="scientific">Holdemania filiformis</name>
    <dbReference type="NCBI Taxonomy" id="61171"/>
    <lineage>
        <taxon>Bacteria</taxon>
        <taxon>Bacillati</taxon>
        <taxon>Bacillota</taxon>
        <taxon>Erysipelotrichia</taxon>
        <taxon>Erysipelotrichales</taxon>
        <taxon>Erysipelotrichaceae</taxon>
        <taxon>Holdemania</taxon>
    </lineage>
</organism>
<comment type="caution">
    <text evidence="1">The sequence shown here is derived from an EMBL/GenBank/DDBJ whole genome shotgun (WGS) entry which is preliminary data.</text>
</comment>
<evidence type="ECO:0000313" key="2">
    <source>
        <dbReference type="Proteomes" id="UP000284178"/>
    </source>
</evidence>
<dbReference type="AlphaFoldDB" id="A0A412G4V5"/>
<reference evidence="1 2" key="1">
    <citation type="submission" date="2018-08" db="EMBL/GenBank/DDBJ databases">
        <title>A genome reference for cultivated species of the human gut microbiota.</title>
        <authorList>
            <person name="Zou Y."/>
            <person name="Xue W."/>
            <person name="Luo G."/>
        </authorList>
    </citation>
    <scope>NUCLEOTIDE SEQUENCE [LARGE SCALE GENOMIC DNA]</scope>
    <source>
        <strain evidence="1 2">AF24-29</strain>
    </source>
</reference>
<evidence type="ECO:0000313" key="1">
    <source>
        <dbReference type="EMBL" id="RGR75809.1"/>
    </source>
</evidence>